<evidence type="ECO:0000313" key="1">
    <source>
        <dbReference type="EMBL" id="OBV41036.1"/>
    </source>
</evidence>
<comment type="caution">
    <text evidence="1">The sequence shown here is derived from an EMBL/GenBank/DDBJ whole genome shotgun (WGS) entry which is preliminary data.</text>
</comment>
<proteinExistence type="predicted"/>
<evidence type="ECO:0008006" key="3">
    <source>
        <dbReference type="Google" id="ProtNLM"/>
    </source>
</evidence>
<dbReference type="InterPro" id="IPR036590">
    <property type="entry name" value="SRAP-like"/>
</dbReference>
<dbReference type="GO" id="GO:0003697">
    <property type="term" value="F:single-stranded DNA binding"/>
    <property type="evidence" value="ECO:0007669"/>
    <property type="project" value="InterPro"/>
</dbReference>
<dbReference type="AlphaFoldDB" id="A0A1A7C526"/>
<sequence length="97" mass="11047">MRDQAPFAVAGLWRAKEDKNSGTLTHSFTQLTINADGHPVMDHFHRPNQEKRSLVIVPEADYDDWLDCRDPELARAYLNLYPAKLMVAEPAPKLMKA</sequence>
<accession>A0A1A7C526</accession>
<dbReference type="Pfam" id="PF02586">
    <property type="entry name" value="SRAP"/>
    <property type="match status" value="1"/>
</dbReference>
<keyword evidence="2" id="KW-1185">Reference proteome</keyword>
<protein>
    <recommendedName>
        <fullName evidence="3">SOS response associated peptidase (SRAP)</fullName>
    </recommendedName>
</protein>
<dbReference type="Proteomes" id="UP000092713">
    <property type="component" value="Unassembled WGS sequence"/>
</dbReference>
<dbReference type="GO" id="GO:0106300">
    <property type="term" value="P:protein-DNA covalent cross-linking repair"/>
    <property type="evidence" value="ECO:0007669"/>
    <property type="project" value="InterPro"/>
</dbReference>
<dbReference type="EMBL" id="LOCQ01000040">
    <property type="protein sequence ID" value="OBV41036.1"/>
    <property type="molecule type" value="Genomic_DNA"/>
</dbReference>
<dbReference type="STRING" id="1747903.ASR47_10236"/>
<dbReference type="InterPro" id="IPR003738">
    <property type="entry name" value="SRAP"/>
</dbReference>
<reference evidence="1 2" key="1">
    <citation type="submission" date="2016-04" db="EMBL/GenBank/DDBJ databases">
        <title>Draft genome sequence of Janthinobacterium psychrotolerans sp. nov., isolated from freshwater sediments in Denmark.</title>
        <authorList>
            <person name="Gong X."/>
            <person name="Skrivergaard S."/>
            <person name="Korsgaard B.S."/>
            <person name="Schreiber L."/>
            <person name="Marshall I.P."/>
            <person name="Finster K."/>
            <person name="Schramm A."/>
        </authorList>
    </citation>
    <scope>NUCLEOTIDE SEQUENCE [LARGE SCALE GENOMIC DNA]</scope>
    <source>
        <strain evidence="1 2">S3-2</strain>
    </source>
</reference>
<dbReference type="SUPFAM" id="SSF143081">
    <property type="entry name" value="BB1717-like"/>
    <property type="match status" value="1"/>
</dbReference>
<dbReference type="Gene3D" id="3.90.1680.10">
    <property type="entry name" value="SOS response associated peptidase-like"/>
    <property type="match status" value="1"/>
</dbReference>
<evidence type="ECO:0000313" key="2">
    <source>
        <dbReference type="Proteomes" id="UP000092713"/>
    </source>
</evidence>
<gene>
    <name evidence="1" type="ORF">ASR47_10236</name>
</gene>
<name>A0A1A7C526_9BURK</name>
<organism evidence="1 2">
    <name type="scientific">Janthinobacterium psychrotolerans</name>
    <dbReference type="NCBI Taxonomy" id="1747903"/>
    <lineage>
        <taxon>Bacteria</taxon>
        <taxon>Pseudomonadati</taxon>
        <taxon>Pseudomonadota</taxon>
        <taxon>Betaproteobacteria</taxon>
        <taxon>Burkholderiales</taxon>
        <taxon>Oxalobacteraceae</taxon>
        <taxon>Janthinobacterium</taxon>
    </lineage>
</organism>